<evidence type="ECO:0000313" key="6">
    <source>
        <dbReference type="Proteomes" id="UP001499863"/>
    </source>
</evidence>
<keyword evidence="2 5" id="KW-0489">Methyltransferase</keyword>
<reference evidence="5 6" key="1">
    <citation type="journal article" date="2019" name="Int. J. Syst. Evol. Microbiol.">
        <title>The Global Catalogue of Microorganisms (GCM) 10K type strain sequencing project: providing services to taxonomists for standard genome sequencing and annotation.</title>
        <authorList>
            <consortium name="The Broad Institute Genomics Platform"/>
            <consortium name="The Broad Institute Genome Sequencing Center for Infectious Disease"/>
            <person name="Wu L."/>
            <person name="Ma J."/>
        </authorList>
    </citation>
    <scope>NUCLEOTIDE SEQUENCE [LARGE SCALE GENOMIC DNA]</scope>
    <source>
        <strain evidence="5 6">JCM 12393</strain>
    </source>
</reference>
<dbReference type="EMBL" id="BAAAKJ010000043">
    <property type="protein sequence ID" value="GAA1386182.1"/>
    <property type="molecule type" value="Genomic_DNA"/>
</dbReference>
<proteinExistence type="inferred from homology"/>
<evidence type="ECO:0000256" key="1">
    <source>
        <dbReference type="ARBA" id="ARBA00008361"/>
    </source>
</evidence>
<dbReference type="InterPro" id="IPR029063">
    <property type="entry name" value="SAM-dependent_MTases_sf"/>
</dbReference>
<keyword evidence="6" id="KW-1185">Reference proteome</keyword>
<dbReference type="GO" id="GO:0032259">
    <property type="term" value="P:methylation"/>
    <property type="evidence" value="ECO:0007669"/>
    <property type="project" value="UniProtKB-KW"/>
</dbReference>
<evidence type="ECO:0000256" key="2">
    <source>
        <dbReference type="ARBA" id="ARBA00022603"/>
    </source>
</evidence>
<name>A0ABN1XNU5_9ACTN</name>
<dbReference type="InterPro" id="IPR051052">
    <property type="entry name" value="Diverse_substrate_MTase"/>
</dbReference>
<evidence type="ECO:0000256" key="3">
    <source>
        <dbReference type="ARBA" id="ARBA00022679"/>
    </source>
</evidence>
<dbReference type="Proteomes" id="UP001499863">
    <property type="component" value="Unassembled WGS sequence"/>
</dbReference>
<comment type="caution">
    <text evidence="5">The sequence shown here is derived from an EMBL/GenBank/DDBJ whole genome shotgun (WGS) entry which is preliminary data.</text>
</comment>
<comment type="similarity">
    <text evidence="1">Belongs to the methyltransferase superfamily.</text>
</comment>
<gene>
    <name evidence="5" type="ORF">GCM10009639_09680</name>
</gene>
<evidence type="ECO:0000313" key="5">
    <source>
        <dbReference type="EMBL" id="GAA1386182.1"/>
    </source>
</evidence>
<keyword evidence="3" id="KW-0808">Transferase</keyword>
<dbReference type="Gene3D" id="3.40.50.150">
    <property type="entry name" value="Vaccinia Virus protein VP39"/>
    <property type="match status" value="1"/>
</dbReference>
<dbReference type="CDD" id="cd02440">
    <property type="entry name" value="AdoMet_MTases"/>
    <property type="match status" value="1"/>
</dbReference>
<dbReference type="RefSeq" id="WP_344326849.1">
    <property type="nucleotide sequence ID" value="NZ_BAAAKJ010000043.1"/>
</dbReference>
<dbReference type="PANTHER" id="PTHR44942">
    <property type="entry name" value="METHYLTRANSF_11 DOMAIN-CONTAINING PROTEIN"/>
    <property type="match status" value="1"/>
</dbReference>
<protein>
    <submittedName>
        <fullName evidence="5">Class I SAM-dependent methyltransferase</fullName>
    </submittedName>
</protein>
<evidence type="ECO:0000259" key="4">
    <source>
        <dbReference type="Pfam" id="PF08241"/>
    </source>
</evidence>
<sequence>MAESRETGPGGGFRELAESFGGVAAEYDRARPSYPQELFDELERLSGRRLQGARVLDVGAGTGISTRLLAARGADVIAVEPSAGMAAQFLAGGPGLALVKGTGDELPFHDRSADFVTYAQAFHWTRPERSVPEAMRVLRPGGALAVWWNVKDSGVAWVRAMGERLAAALPGTYHHYSATKEIASHLAPYDLRTGHAVLHWERRITVDHLITDLTSRSYLAALTPEQRAPLLAVEREALLAEFPDGWVIEPYVLDLTVATTPA</sequence>
<organism evidence="5 6">
    <name type="scientific">Kitasatospora putterlickiae</name>
    <dbReference type="NCBI Taxonomy" id="221725"/>
    <lineage>
        <taxon>Bacteria</taxon>
        <taxon>Bacillati</taxon>
        <taxon>Actinomycetota</taxon>
        <taxon>Actinomycetes</taxon>
        <taxon>Kitasatosporales</taxon>
        <taxon>Streptomycetaceae</taxon>
        <taxon>Kitasatospora</taxon>
    </lineage>
</organism>
<dbReference type="PANTHER" id="PTHR44942:SF4">
    <property type="entry name" value="METHYLTRANSFERASE TYPE 11 DOMAIN-CONTAINING PROTEIN"/>
    <property type="match status" value="1"/>
</dbReference>
<dbReference type="GO" id="GO:0008168">
    <property type="term" value="F:methyltransferase activity"/>
    <property type="evidence" value="ECO:0007669"/>
    <property type="project" value="UniProtKB-KW"/>
</dbReference>
<dbReference type="SUPFAM" id="SSF53335">
    <property type="entry name" value="S-adenosyl-L-methionine-dependent methyltransferases"/>
    <property type="match status" value="1"/>
</dbReference>
<feature type="domain" description="Methyltransferase type 11" evidence="4">
    <location>
        <begin position="56"/>
        <end position="145"/>
    </location>
</feature>
<dbReference type="InterPro" id="IPR013216">
    <property type="entry name" value="Methyltransf_11"/>
</dbReference>
<dbReference type="Pfam" id="PF08241">
    <property type="entry name" value="Methyltransf_11"/>
    <property type="match status" value="1"/>
</dbReference>
<accession>A0ABN1XNU5</accession>